<accession>A0A0H2SBZ1</accession>
<dbReference type="Proteomes" id="UP000053477">
    <property type="component" value="Unassembled WGS sequence"/>
</dbReference>
<proteinExistence type="predicted"/>
<feature type="region of interest" description="Disordered" evidence="1">
    <location>
        <begin position="93"/>
        <end position="120"/>
    </location>
</feature>
<protein>
    <submittedName>
        <fullName evidence="2">Uncharacterized protein</fullName>
    </submittedName>
</protein>
<reference evidence="2 3" key="1">
    <citation type="submission" date="2015-04" db="EMBL/GenBank/DDBJ databases">
        <title>Complete genome sequence of Schizopora paradoxa KUC8140, a cosmopolitan wood degrader in East Asia.</title>
        <authorList>
            <consortium name="DOE Joint Genome Institute"/>
            <person name="Min B."/>
            <person name="Park H."/>
            <person name="Jang Y."/>
            <person name="Kim J.-J."/>
            <person name="Kim K.H."/>
            <person name="Pangilinan J."/>
            <person name="Lipzen A."/>
            <person name="Riley R."/>
            <person name="Grigoriev I.V."/>
            <person name="Spatafora J.W."/>
            <person name="Choi I.-G."/>
        </authorList>
    </citation>
    <scope>NUCLEOTIDE SEQUENCE [LARGE SCALE GENOMIC DNA]</scope>
    <source>
        <strain evidence="2 3">KUC8140</strain>
    </source>
</reference>
<organism evidence="2 3">
    <name type="scientific">Schizopora paradoxa</name>
    <dbReference type="NCBI Taxonomy" id="27342"/>
    <lineage>
        <taxon>Eukaryota</taxon>
        <taxon>Fungi</taxon>
        <taxon>Dikarya</taxon>
        <taxon>Basidiomycota</taxon>
        <taxon>Agaricomycotina</taxon>
        <taxon>Agaricomycetes</taxon>
        <taxon>Hymenochaetales</taxon>
        <taxon>Schizoporaceae</taxon>
        <taxon>Schizopora</taxon>
    </lineage>
</organism>
<name>A0A0H2SBZ1_9AGAM</name>
<dbReference type="AlphaFoldDB" id="A0A0H2SBZ1"/>
<keyword evidence="3" id="KW-1185">Reference proteome</keyword>
<dbReference type="EMBL" id="KQ085888">
    <property type="protein sequence ID" value="KLO19253.1"/>
    <property type="molecule type" value="Genomic_DNA"/>
</dbReference>
<evidence type="ECO:0000313" key="2">
    <source>
        <dbReference type="EMBL" id="KLO19253.1"/>
    </source>
</evidence>
<gene>
    <name evidence="2" type="ORF">SCHPADRAFT_993016</name>
</gene>
<evidence type="ECO:0000256" key="1">
    <source>
        <dbReference type="SAM" id="MobiDB-lite"/>
    </source>
</evidence>
<evidence type="ECO:0000313" key="3">
    <source>
        <dbReference type="Proteomes" id="UP000053477"/>
    </source>
</evidence>
<dbReference type="InParanoid" id="A0A0H2SBZ1"/>
<sequence>MSNSLAHPPRYYSAEELQQQQMMRASSNVLRPSVDGPKCPAPAPANAGESRFAFMHPPAGPVRTVVYPSTPLSHDDGFTQNSQLSKIATKDALSFRANGTTRTGYPPEKSADARPTNAPPMIHLTHSDYDKILKDAYSKGIYAGYAQGRVDGYQDALKGKMHRGPRTGDSEVLLRSTSPPCLLPNHIRGVNMNNMLTIQSPNQSVNSSLITILLEILVSTSLALRLRCQVSRLHRRFRQSIRRTGSQRQTLLLLLLKEQPPDEGARNVQSDQGNGYPFYGGHFID</sequence>